<accession>A0A835VRE1</accession>
<organism evidence="1 2">
    <name type="scientific">Chlamydomonas schloesseri</name>
    <dbReference type="NCBI Taxonomy" id="2026947"/>
    <lineage>
        <taxon>Eukaryota</taxon>
        <taxon>Viridiplantae</taxon>
        <taxon>Chlorophyta</taxon>
        <taxon>core chlorophytes</taxon>
        <taxon>Chlorophyceae</taxon>
        <taxon>CS clade</taxon>
        <taxon>Chlamydomonadales</taxon>
        <taxon>Chlamydomonadaceae</taxon>
        <taxon>Chlamydomonas</taxon>
    </lineage>
</organism>
<gene>
    <name evidence="1" type="ORF">HYH02_014776</name>
</gene>
<reference evidence="1" key="1">
    <citation type="journal article" date="2020" name="bioRxiv">
        <title>Comparative genomics of Chlamydomonas.</title>
        <authorList>
            <person name="Craig R.J."/>
            <person name="Hasan A.R."/>
            <person name="Ness R.W."/>
            <person name="Keightley P.D."/>
        </authorList>
    </citation>
    <scope>NUCLEOTIDE SEQUENCE</scope>
    <source>
        <strain evidence="1">CCAP 11/173</strain>
    </source>
</reference>
<name>A0A835VRE1_9CHLO</name>
<evidence type="ECO:0000313" key="1">
    <source>
        <dbReference type="EMBL" id="KAG2426417.1"/>
    </source>
</evidence>
<sequence length="193" mass="20265">MVPAGRTSIAEIASARAAADARAGGWDPRLRVFTVREDVPSGKEGEVRGVMAGTLGAVREVSGRGQGAAAVAVAGGLHLYSGLTEDHNCLLHSFMGTWLSGVMQADGSLEREAVDALAAAGLPTEPESWLRAQDDAAFHELLEDVRKALSSAGLLLSASYAAVGGGGEEMMLKELLWRPLVAKQPTHTRVKRH</sequence>
<protein>
    <submittedName>
        <fullName evidence="1">Uncharacterized protein</fullName>
    </submittedName>
</protein>
<proteinExistence type="predicted"/>
<comment type="caution">
    <text evidence="1">The sequence shown here is derived from an EMBL/GenBank/DDBJ whole genome shotgun (WGS) entry which is preliminary data.</text>
</comment>
<dbReference type="Proteomes" id="UP000613740">
    <property type="component" value="Unassembled WGS sequence"/>
</dbReference>
<dbReference type="AlphaFoldDB" id="A0A835VRE1"/>
<dbReference type="EMBL" id="JAEHOD010000106">
    <property type="protein sequence ID" value="KAG2426417.1"/>
    <property type="molecule type" value="Genomic_DNA"/>
</dbReference>
<evidence type="ECO:0000313" key="2">
    <source>
        <dbReference type="Proteomes" id="UP000613740"/>
    </source>
</evidence>
<keyword evidence="2" id="KW-1185">Reference proteome</keyword>